<evidence type="ECO:0000313" key="14">
    <source>
        <dbReference type="EMBL" id="MFM0715493.1"/>
    </source>
</evidence>
<gene>
    <name evidence="14" type="ORF">PQQ73_04035</name>
</gene>
<comment type="caution">
    <text evidence="14">The sequence shown here is derived from an EMBL/GenBank/DDBJ whole genome shotgun (WGS) entry which is preliminary data.</text>
</comment>
<keyword evidence="7" id="KW-0547">Nucleotide-binding</keyword>
<keyword evidence="10 12" id="KW-1133">Transmembrane helix</keyword>
<dbReference type="PROSITE" id="PS00211">
    <property type="entry name" value="ABC_TRANSPORTER_1"/>
    <property type="match status" value="2"/>
</dbReference>
<name>A0ABW9E918_9BURK</name>
<feature type="transmembrane region" description="Helical" evidence="12">
    <location>
        <begin position="112"/>
        <end position="130"/>
    </location>
</feature>
<organism evidence="14 15">
    <name type="scientific">Paraburkholderia strydomiana</name>
    <dbReference type="NCBI Taxonomy" id="1245417"/>
    <lineage>
        <taxon>Bacteria</taxon>
        <taxon>Pseudomonadati</taxon>
        <taxon>Pseudomonadota</taxon>
        <taxon>Betaproteobacteria</taxon>
        <taxon>Burkholderiales</taxon>
        <taxon>Burkholderiaceae</taxon>
        <taxon>Paraburkholderia</taxon>
    </lineage>
</organism>
<dbReference type="InterPro" id="IPR003439">
    <property type="entry name" value="ABC_transporter-like_ATP-bd"/>
</dbReference>
<keyword evidence="4" id="KW-1003">Cell membrane</keyword>
<keyword evidence="5" id="KW-0997">Cell inner membrane</keyword>
<dbReference type="CDD" id="cd06581">
    <property type="entry name" value="TM_PBP1_LivM_like"/>
    <property type="match status" value="1"/>
</dbReference>
<evidence type="ECO:0000256" key="12">
    <source>
        <dbReference type="SAM" id="Phobius"/>
    </source>
</evidence>
<dbReference type="Proteomes" id="UP001629392">
    <property type="component" value="Unassembled WGS sequence"/>
</dbReference>
<proteinExistence type="inferred from homology"/>
<accession>A0ABW9E918</accession>
<dbReference type="InterPro" id="IPR052156">
    <property type="entry name" value="BCAA_Transport_ATP-bd_LivF"/>
</dbReference>
<dbReference type="InterPro" id="IPR017871">
    <property type="entry name" value="ABC_transporter-like_CS"/>
</dbReference>
<evidence type="ECO:0000256" key="9">
    <source>
        <dbReference type="ARBA" id="ARBA00022970"/>
    </source>
</evidence>
<dbReference type="PANTHER" id="PTHR43820">
    <property type="entry name" value="HIGH-AFFINITY BRANCHED-CHAIN AMINO ACID TRANSPORT ATP-BINDING PROTEIN LIVF"/>
    <property type="match status" value="1"/>
</dbReference>
<dbReference type="GO" id="GO:0005524">
    <property type="term" value="F:ATP binding"/>
    <property type="evidence" value="ECO:0007669"/>
    <property type="project" value="UniProtKB-KW"/>
</dbReference>
<dbReference type="InterPro" id="IPR032823">
    <property type="entry name" value="BCA_ABC_TP_C"/>
</dbReference>
<dbReference type="Pfam" id="PF12399">
    <property type="entry name" value="BCA_ABC_TP_C"/>
    <property type="match status" value="1"/>
</dbReference>
<comment type="subcellular location">
    <subcellularLocation>
        <location evidence="1">Cell membrane</location>
        <topology evidence="1">Multi-pass membrane protein</topology>
    </subcellularLocation>
</comment>
<feature type="transmembrane region" description="Helical" evidence="12">
    <location>
        <begin position="205"/>
        <end position="231"/>
    </location>
</feature>
<keyword evidence="9" id="KW-0029">Amino-acid transport</keyword>
<dbReference type="PANTHER" id="PTHR43820:SF4">
    <property type="entry name" value="HIGH-AFFINITY BRANCHED-CHAIN AMINO ACID TRANSPORT ATP-BINDING PROTEIN LIVF"/>
    <property type="match status" value="1"/>
</dbReference>
<feature type="domain" description="ABC transporter" evidence="13">
    <location>
        <begin position="607"/>
        <end position="832"/>
    </location>
</feature>
<dbReference type="PROSITE" id="PS50893">
    <property type="entry name" value="ABC_TRANSPORTER_2"/>
    <property type="match status" value="2"/>
</dbReference>
<keyword evidence="3" id="KW-0813">Transport</keyword>
<evidence type="ECO:0000256" key="10">
    <source>
        <dbReference type="ARBA" id="ARBA00022989"/>
    </source>
</evidence>
<keyword evidence="11 12" id="KW-0472">Membrane</keyword>
<keyword evidence="6 12" id="KW-0812">Transmembrane</keyword>
<evidence type="ECO:0000256" key="3">
    <source>
        <dbReference type="ARBA" id="ARBA00022448"/>
    </source>
</evidence>
<evidence type="ECO:0000256" key="11">
    <source>
        <dbReference type="ARBA" id="ARBA00023136"/>
    </source>
</evidence>
<evidence type="ECO:0000256" key="1">
    <source>
        <dbReference type="ARBA" id="ARBA00004651"/>
    </source>
</evidence>
<evidence type="ECO:0000256" key="7">
    <source>
        <dbReference type="ARBA" id="ARBA00022741"/>
    </source>
</evidence>
<dbReference type="Pfam" id="PF00005">
    <property type="entry name" value="ABC_tran"/>
    <property type="match status" value="2"/>
</dbReference>
<dbReference type="Pfam" id="PF02653">
    <property type="entry name" value="BPD_transp_2"/>
    <property type="match status" value="1"/>
</dbReference>
<evidence type="ECO:0000256" key="6">
    <source>
        <dbReference type="ARBA" id="ARBA00022692"/>
    </source>
</evidence>
<dbReference type="InterPro" id="IPR027417">
    <property type="entry name" value="P-loop_NTPase"/>
</dbReference>
<feature type="transmembrane region" description="Helical" evidence="12">
    <location>
        <begin position="150"/>
        <end position="172"/>
    </location>
</feature>
<sequence length="846" mass="91946">MNLKLVSRHPVALLAICLVVVSALLALTGTPLERATQVAIYALYGMGVNLLVAYTGLVPFGASVFFGTSTYLVAVSLQRYVHNEVLALALSVALSAGMALLIGAVVLKRRGLYFSLLTLACSQIAFEIAFKWTDVTGGENGLQDIPRPMFATFPAFHVFACVTVVAAAWILWRLVHSPFGRALQALRDNEQRASSLGYDTYRLKLFSFVVSAAIIGYAGGLLCLMLQGAYANNLSWEHAGDSLLMTVLGGVHQFLGPLWGAIAFILLEDKLSGLTEHWWLLFAPIIIAFAFFSPEGIQGLVQRVLKRPRWTLVRDTIPARPAVIEPYKSARIDADPDKPILSVRGLSKQFGSLVTADKIDLDVFPYRLHSFIGPNGAGKTTFFNMLTGVLQPTAGRIVFDGQDVTRVAMFKRVRLGMSRSFQILSVFPHLTVFENVRVAVQAAERKRLGMWRDAHGCAQQNARTWSLLAAVGLADKAAAACENLSHGEQRLLEIAISLATQAKILLLDEPLAGLAEADREIVAKIVRELANHHAVVLIEHDIDRVLAISDRISVLHRGHLIADGAPAEVAAHPEVIEAYMGRSKLTLPIAERVNTRVARAAATKPLLSIRNLKAGYGGNTILDGLDLTLNEGEVVAILGRNGVGKTTTLRAATGVVQINAGTITFDGRDITHEPSHVINRLGLAMVPEGRRLFPNLTVYENLRLAARKGGASVEEIYALFPRLANRKDTRAENLSGGERQMVAIARALMAPAKAILLDEPFEGLAPAVVQEVLDAVVRLRERASVIIVEHQADMVLPIADRVYVLVNGRVAYQNTAEALERDEFTQARLLGVMHDDAAPAPEVRTA</sequence>
<feature type="transmembrane region" description="Helical" evidence="12">
    <location>
        <begin position="85"/>
        <end position="106"/>
    </location>
</feature>
<reference evidence="14 15" key="1">
    <citation type="journal article" date="2024" name="Chem. Sci.">
        <title>Discovery of megapolipeptins by genome mining of a Burkholderiales bacteria collection.</title>
        <authorList>
            <person name="Paulo B.S."/>
            <person name="Recchia M.J.J."/>
            <person name="Lee S."/>
            <person name="Fergusson C.H."/>
            <person name="Romanowski S.B."/>
            <person name="Hernandez A."/>
            <person name="Krull N."/>
            <person name="Liu D.Y."/>
            <person name="Cavanagh H."/>
            <person name="Bos A."/>
            <person name="Gray C.A."/>
            <person name="Murphy B.T."/>
            <person name="Linington R.G."/>
            <person name="Eustaquio A.S."/>
        </authorList>
    </citation>
    <scope>NUCLEOTIDE SEQUENCE [LARGE SCALE GENOMIC DNA]</scope>
    <source>
        <strain evidence="14 15">RL17-350-BIC-E</strain>
    </source>
</reference>
<dbReference type="RefSeq" id="WP_408152213.1">
    <property type="nucleotide sequence ID" value="NZ_JAQQCJ010000002.1"/>
</dbReference>
<dbReference type="Gene3D" id="3.40.50.300">
    <property type="entry name" value="P-loop containing nucleotide triphosphate hydrolases"/>
    <property type="match status" value="2"/>
</dbReference>
<keyword evidence="8 14" id="KW-0067">ATP-binding</keyword>
<keyword evidence="15" id="KW-1185">Reference proteome</keyword>
<evidence type="ECO:0000259" key="13">
    <source>
        <dbReference type="PROSITE" id="PS50893"/>
    </source>
</evidence>
<comment type="similarity">
    <text evidence="2">Belongs to the ABC transporter superfamily.</text>
</comment>
<dbReference type="InterPro" id="IPR043428">
    <property type="entry name" value="LivM-like"/>
</dbReference>
<dbReference type="CDD" id="cd03219">
    <property type="entry name" value="ABC_Mj1267_LivG_branched"/>
    <property type="match status" value="1"/>
</dbReference>
<evidence type="ECO:0000256" key="4">
    <source>
        <dbReference type="ARBA" id="ARBA00022475"/>
    </source>
</evidence>
<feature type="transmembrane region" description="Helical" evidence="12">
    <location>
        <begin position="243"/>
        <end position="266"/>
    </location>
</feature>
<evidence type="ECO:0000256" key="8">
    <source>
        <dbReference type="ARBA" id="ARBA00022840"/>
    </source>
</evidence>
<feature type="domain" description="ABC transporter" evidence="13">
    <location>
        <begin position="341"/>
        <end position="582"/>
    </location>
</feature>
<feature type="transmembrane region" description="Helical" evidence="12">
    <location>
        <begin position="278"/>
        <end position="301"/>
    </location>
</feature>
<dbReference type="CDD" id="cd03224">
    <property type="entry name" value="ABC_TM1139_LivF_branched"/>
    <property type="match status" value="1"/>
</dbReference>
<evidence type="ECO:0000313" key="15">
    <source>
        <dbReference type="Proteomes" id="UP001629392"/>
    </source>
</evidence>
<dbReference type="SMART" id="SM00382">
    <property type="entry name" value="AAA"/>
    <property type="match status" value="2"/>
</dbReference>
<dbReference type="InterPro" id="IPR003593">
    <property type="entry name" value="AAA+_ATPase"/>
</dbReference>
<protein>
    <submittedName>
        <fullName evidence="14">ATP-binding cassette domain-containing protein</fullName>
    </submittedName>
</protein>
<evidence type="ECO:0000256" key="5">
    <source>
        <dbReference type="ARBA" id="ARBA00022519"/>
    </source>
</evidence>
<dbReference type="EMBL" id="JAQQCL010000002">
    <property type="protein sequence ID" value="MFM0715493.1"/>
    <property type="molecule type" value="Genomic_DNA"/>
</dbReference>
<dbReference type="SUPFAM" id="SSF52540">
    <property type="entry name" value="P-loop containing nucleoside triphosphate hydrolases"/>
    <property type="match status" value="2"/>
</dbReference>
<dbReference type="InterPro" id="IPR001851">
    <property type="entry name" value="ABC_transp_permease"/>
</dbReference>
<evidence type="ECO:0000256" key="2">
    <source>
        <dbReference type="ARBA" id="ARBA00005417"/>
    </source>
</evidence>